<dbReference type="OrthoDB" id="9936463at2759"/>
<evidence type="ECO:0000256" key="6">
    <source>
        <dbReference type="SAM" id="SignalP"/>
    </source>
</evidence>
<feature type="binding site" evidence="5">
    <location>
        <position position="331"/>
    </location>
    <ligand>
        <name>Zn(2+)</name>
        <dbReference type="ChEBI" id="CHEBI:29105"/>
        <note>catalytic</note>
    </ligand>
</feature>
<keyword evidence="5" id="KW-0479">Metal-binding</keyword>
<evidence type="ECO:0000313" key="8">
    <source>
        <dbReference type="EMBL" id="BAE00066.1"/>
    </source>
</evidence>
<dbReference type="PANTHER" id="PTHR11905">
    <property type="entry name" value="ADAM A DISINTEGRIN AND METALLOPROTEASE DOMAIN"/>
    <property type="match status" value="1"/>
</dbReference>
<dbReference type="CDD" id="cd04272">
    <property type="entry name" value="ZnMc_salivary_gland_MPs"/>
    <property type="match status" value="1"/>
</dbReference>
<dbReference type="AlphaFoldDB" id="Q4R1A6"/>
<accession>Q4R1A6</accession>
<evidence type="ECO:0000256" key="1">
    <source>
        <dbReference type="ARBA" id="ARBA00022670"/>
    </source>
</evidence>
<protein>
    <submittedName>
        <fullName evidence="8">Metalloprotease</fullName>
    </submittedName>
</protein>
<organism evidence="8">
    <name type="scientific">Haemaphysalis longicornis</name>
    <name type="common">Bush tick</name>
    <dbReference type="NCBI Taxonomy" id="44386"/>
    <lineage>
        <taxon>Eukaryota</taxon>
        <taxon>Metazoa</taxon>
        <taxon>Ecdysozoa</taxon>
        <taxon>Arthropoda</taxon>
        <taxon>Chelicerata</taxon>
        <taxon>Arachnida</taxon>
        <taxon>Acari</taxon>
        <taxon>Parasitiformes</taxon>
        <taxon>Ixodida</taxon>
        <taxon>Ixodoidea</taxon>
        <taxon>Ixodidae</taxon>
        <taxon>Haemaphysalinae</taxon>
        <taxon>Haemaphysalis</taxon>
    </lineage>
</organism>
<keyword evidence="1 8" id="KW-0645">Protease</keyword>
<dbReference type="PROSITE" id="PS50215">
    <property type="entry name" value="ADAM_MEPRO"/>
    <property type="match status" value="1"/>
</dbReference>
<keyword evidence="2" id="KW-0378">Hydrolase</keyword>
<dbReference type="GO" id="GO:0046872">
    <property type="term" value="F:metal ion binding"/>
    <property type="evidence" value="ECO:0007669"/>
    <property type="project" value="UniProtKB-KW"/>
</dbReference>
<sequence>MHCVVVVFILASAAHGYQTPKPSLVYPRLLEERSSDGRMVVHVHDDLTLNLRKASVAAPKLRVLTEEAGVTATRFYHGADIEKDLYEDEEKLATLHVTRSAHGVQMKGLVGPHHRIAPMPTLERSEGSGLPHLIHEIEDNEMMDKHLNRDKQDPRELLKERQYRGSQQWPSRVRVEVFIVVDYRHYSYFSKNQDLLAYLCVMANGANLRYLEAKDPGISLMLTGMALSKDDKFDSVSDEEYLFDELCIKGFREYSIKKKDEFGRPDVVYLLTGRDVFTIHEGKMTTRGLGIGYLSGVCSHSFVALGEDKPGFFTGLRTFTHEVAHTLGATHDGQEADNNVPGHPSAVGCSWDLGHIMSYVQNGRSQYFFSQCSLLQMQHVIRAKGQSCWEVSGTEQKWEGVYAGMTVSFQSFCENVLAGKENVTFQFVNSTTCKVRCRFVKYVAYQYNGQTYHYEDGYYTEAEALDYMACGEGMVCIRGVCVRNRLPGKVPAVSPAVPSTATTTATTYPSTTSDCICDCSSQTSTTETTTTTKPARRTLGIRNRINRWKQ</sequence>
<name>Q4R1A6_HAELO</name>
<dbReference type="InterPro" id="IPR024079">
    <property type="entry name" value="MetalloPept_cat_dom_sf"/>
</dbReference>
<feature type="chain" id="PRO_5004242726" evidence="6">
    <location>
        <begin position="17"/>
        <end position="550"/>
    </location>
</feature>
<dbReference type="InterPro" id="IPR034030">
    <property type="entry name" value="ZnMc_salivary_gland_MPs"/>
</dbReference>
<dbReference type="Gene3D" id="3.40.390.10">
    <property type="entry name" value="Collagenase (Catalytic Domain)"/>
    <property type="match status" value="1"/>
</dbReference>
<evidence type="ECO:0000256" key="3">
    <source>
        <dbReference type="ARBA" id="ARBA00022833"/>
    </source>
</evidence>
<dbReference type="VEuPathDB" id="VectorBase:HLOH_055429"/>
<dbReference type="SUPFAM" id="SSF55486">
    <property type="entry name" value="Metalloproteases ('zincins'), catalytic domain"/>
    <property type="match status" value="1"/>
</dbReference>
<feature type="binding site" evidence="5">
    <location>
        <position position="325"/>
    </location>
    <ligand>
        <name>Zn(2+)</name>
        <dbReference type="ChEBI" id="CHEBI:29105"/>
        <note>catalytic</note>
    </ligand>
</feature>
<feature type="binding site" evidence="5">
    <location>
        <position position="321"/>
    </location>
    <ligand>
        <name>Zn(2+)</name>
        <dbReference type="ChEBI" id="CHEBI:29105"/>
        <note>catalytic</note>
    </ligand>
</feature>
<dbReference type="PANTHER" id="PTHR11905:SF159">
    <property type="entry name" value="ADAM METALLOPROTEASE"/>
    <property type="match status" value="1"/>
</dbReference>
<dbReference type="InterPro" id="IPR001590">
    <property type="entry name" value="Peptidase_M12B"/>
</dbReference>
<evidence type="ECO:0000256" key="2">
    <source>
        <dbReference type="ARBA" id="ARBA00022801"/>
    </source>
</evidence>
<comment type="caution">
    <text evidence="5">Lacks conserved residue(s) required for the propagation of feature annotation.</text>
</comment>
<evidence type="ECO:0000259" key="7">
    <source>
        <dbReference type="PROSITE" id="PS50215"/>
    </source>
</evidence>
<feature type="active site" evidence="5">
    <location>
        <position position="322"/>
    </location>
</feature>
<evidence type="ECO:0000256" key="4">
    <source>
        <dbReference type="ARBA" id="ARBA00023049"/>
    </source>
</evidence>
<reference evidence="8" key="1">
    <citation type="journal article" date="2009" name="Exp. Appl. Acarol.">
        <title>Effect of vaccination with a recombinant metalloprotease from Haemaphysalis longicornis.</title>
        <authorList>
            <person name="Imamura S."/>
            <person name="da Silva Vaz I."/>
            <person name="Konnai S."/>
            <person name="Yamada S."/>
            <person name="Nakajima C."/>
            <person name="Onuma M."/>
            <person name="Ohashi K."/>
        </authorList>
    </citation>
    <scope>NUCLEOTIDE SEQUENCE</scope>
</reference>
<keyword evidence="6" id="KW-0732">Signal</keyword>
<dbReference type="EMBL" id="AB218891">
    <property type="protein sequence ID" value="BAE00066.1"/>
    <property type="molecule type" value="mRNA"/>
</dbReference>
<dbReference type="Pfam" id="PF13688">
    <property type="entry name" value="Reprolysin_5"/>
    <property type="match status" value="1"/>
</dbReference>
<dbReference type="GO" id="GO:0006509">
    <property type="term" value="P:membrane protein ectodomain proteolysis"/>
    <property type="evidence" value="ECO:0007669"/>
    <property type="project" value="TreeGrafter"/>
</dbReference>
<keyword evidence="3 5" id="KW-0862">Zinc</keyword>
<feature type="signal peptide" evidence="6">
    <location>
        <begin position="1"/>
        <end position="16"/>
    </location>
</feature>
<evidence type="ECO:0000256" key="5">
    <source>
        <dbReference type="PROSITE-ProRule" id="PRU00276"/>
    </source>
</evidence>
<keyword evidence="4 8" id="KW-0482">Metalloprotease</keyword>
<feature type="domain" description="Peptidase M12B" evidence="7">
    <location>
        <begin position="173"/>
        <end position="393"/>
    </location>
</feature>
<dbReference type="GO" id="GO:0004222">
    <property type="term" value="F:metalloendopeptidase activity"/>
    <property type="evidence" value="ECO:0007669"/>
    <property type="project" value="InterPro"/>
</dbReference>
<proteinExistence type="evidence at transcript level"/>